<gene>
    <name evidence="1" type="ORF">CcrPW_gp241</name>
</gene>
<dbReference type="Proteomes" id="UP000259026">
    <property type="component" value="Segment"/>
</dbReference>
<keyword evidence="2" id="KW-1185">Reference proteome</keyword>
<proteinExistence type="predicted"/>
<name>A0A385EAT8_9CAUD</name>
<sequence>MFAEAMTDDSYLAALEADAQDQDARVDEADWAAGLIEDVDREDWVWKNPRIGERLDLDSGRQVYTILCDDGQEEEIKALILKLNKKLKKWDQTINILAEDEVIKEHWLRGHHVGAEVTDAERSSDQKMKFDYNINSIAYRGKVRQVLLTIDSPAVAGKKTKLIGSFELAEDGVEVYRHALNGASQADIEPFISRWRDCDHCGYVRNRRASFVCEDAEGNRSIIGRQCSRDFLGLDAAELLAREAIRKVLSNGGEEDEDRIGGGGPVYIHVETLVQRAYLVAKRMGGYSKDQRDTFLDHLAALEGARDYGRSDHYSKLRDEYKEWVAKAKPEPLDFMKFADYVFSASGDFGHNLQIAFSLEWAKPKRRTLLAAGVGLYIGRLLKLEKEKAAQDRLPAKHLDAAEGKRVDFNGTVERTFPLASDYGLKTLVSIVCPDGSRCVHFCTSHVVPEAGKTYTIRATVKEHKTNKRFGTPETVISRAVYELADQPALL</sequence>
<dbReference type="EMBL" id="MH588545">
    <property type="protein sequence ID" value="AXQ68780.1"/>
    <property type="molecule type" value="Genomic_DNA"/>
</dbReference>
<evidence type="ECO:0000313" key="1">
    <source>
        <dbReference type="EMBL" id="AXQ68780.1"/>
    </source>
</evidence>
<reference evidence="1 2" key="2">
    <citation type="submission" date="2018-09" db="EMBL/GenBank/DDBJ databases">
        <title>Giant CbK-like Caulobacter bacteriophages have genetically divergent genomes.</title>
        <authorList>
            <person name="Wilson K."/>
            <person name="Ely B."/>
        </authorList>
    </citation>
    <scope>NUCLEOTIDE SEQUENCE [LARGE SCALE GENOMIC DNA]</scope>
</reference>
<evidence type="ECO:0000313" key="2">
    <source>
        <dbReference type="Proteomes" id="UP000259026"/>
    </source>
</evidence>
<accession>A0A385EAT8</accession>
<reference evidence="2" key="1">
    <citation type="submission" date="2018-07" db="EMBL/GenBank/DDBJ databases">
        <title>Giant CbK-like Caulobacter bacteriophages have genetically divergent genomes.</title>
        <authorList>
            <person name="Wilson K.M."/>
            <person name="Ely B."/>
        </authorList>
    </citation>
    <scope>NUCLEOTIDE SEQUENCE [LARGE SCALE GENOMIC DNA]</scope>
</reference>
<protein>
    <submittedName>
        <fullName evidence="1">Uncharacterized protein</fullName>
    </submittedName>
</protein>
<organism evidence="1 2">
    <name type="scientific">Caulobacter phage CcrPW</name>
    <dbReference type="NCBI Taxonomy" id="2283271"/>
    <lineage>
        <taxon>Viruses</taxon>
        <taxon>Duplodnaviria</taxon>
        <taxon>Heunggongvirae</taxon>
        <taxon>Uroviricota</taxon>
        <taxon>Caudoviricetes</taxon>
        <taxon>Jeanschmidtviridae</taxon>
        <taxon>Colossusvirus</taxon>
        <taxon>Colossusvirus PW</taxon>
    </lineage>
</organism>